<evidence type="ECO:0000313" key="3">
    <source>
        <dbReference type="Proteomes" id="UP000692954"/>
    </source>
</evidence>
<accession>A0A8S1RS52</accession>
<keyword evidence="1" id="KW-1133">Transmembrane helix</keyword>
<keyword evidence="1" id="KW-0472">Membrane</keyword>
<dbReference type="OrthoDB" id="7832001at2759"/>
<comment type="caution">
    <text evidence="2">The sequence shown here is derived from an EMBL/GenBank/DDBJ whole genome shotgun (WGS) entry which is preliminary data.</text>
</comment>
<dbReference type="AlphaFoldDB" id="A0A8S1RS52"/>
<dbReference type="EMBL" id="CAJJDN010000262">
    <property type="protein sequence ID" value="CAD8130092.1"/>
    <property type="molecule type" value="Genomic_DNA"/>
</dbReference>
<protein>
    <recommendedName>
        <fullName evidence="4">Transmembrane protein</fullName>
    </recommendedName>
</protein>
<dbReference type="Proteomes" id="UP000692954">
    <property type="component" value="Unassembled WGS sequence"/>
</dbReference>
<proteinExistence type="predicted"/>
<evidence type="ECO:0000313" key="2">
    <source>
        <dbReference type="EMBL" id="CAD8130092.1"/>
    </source>
</evidence>
<name>A0A8S1RS52_9CILI</name>
<sequence>MRKYFFLNQLIIHGYLRCLVIILKIVFILQYQIKMKIDQYQLNMIRKQQYGEYIKIITQKFDQVLQECQGFIYSLAINVLDTYLLSSCIDLHQIFGRRICRLKNIISNNDIF</sequence>
<evidence type="ECO:0000256" key="1">
    <source>
        <dbReference type="SAM" id="Phobius"/>
    </source>
</evidence>
<evidence type="ECO:0008006" key="4">
    <source>
        <dbReference type="Google" id="ProtNLM"/>
    </source>
</evidence>
<reference evidence="2" key="1">
    <citation type="submission" date="2021-01" db="EMBL/GenBank/DDBJ databases">
        <authorList>
            <consortium name="Genoscope - CEA"/>
            <person name="William W."/>
        </authorList>
    </citation>
    <scope>NUCLEOTIDE SEQUENCE</scope>
</reference>
<keyword evidence="3" id="KW-1185">Reference proteome</keyword>
<keyword evidence="1" id="KW-0812">Transmembrane</keyword>
<organism evidence="2 3">
    <name type="scientific">Paramecium sonneborni</name>
    <dbReference type="NCBI Taxonomy" id="65129"/>
    <lineage>
        <taxon>Eukaryota</taxon>
        <taxon>Sar</taxon>
        <taxon>Alveolata</taxon>
        <taxon>Ciliophora</taxon>
        <taxon>Intramacronucleata</taxon>
        <taxon>Oligohymenophorea</taxon>
        <taxon>Peniculida</taxon>
        <taxon>Parameciidae</taxon>
        <taxon>Paramecium</taxon>
    </lineage>
</organism>
<gene>
    <name evidence="2" type="ORF">PSON_ATCC_30995.1.T2620009</name>
</gene>
<feature type="transmembrane region" description="Helical" evidence="1">
    <location>
        <begin position="6"/>
        <end position="29"/>
    </location>
</feature>